<dbReference type="GO" id="GO:0070485">
    <property type="term" value="P:dehydro-D-arabinono-1,4-lactone biosynthetic process"/>
    <property type="evidence" value="ECO:0007669"/>
    <property type="project" value="TreeGrafter"/>
</dbReference>
<dbReference type="Gene3D" id="3.20.20.100">
    <property type="entry name" value="NADP-dependent oxidoreductase domain"/>
    <property type="match status" value="1"/>
</dbReference>
<sequence>MASTPTELPSTTSSLPTRQRAIAYSSSSGVRTPLSSILPPLIFGTATFNHQYNSDPFALDTTGLVTSALTHGIRAFDTSPYYGPSEQLLGDALATPFVRETFPRPSYFILTKVGRVSADVFDYSASAVHRSIRRSLERLHTTYLDFVYCHDVEFVTPAEVLEAIVELRRIRDVEGTIRYVGISGYPVDVLGSLAEMIFRETGEPLDAVQSYANFTLQNQTLAGPRGIHRLRAAGVGVVLNASPLGMGLCRRQGVPIGALGDFHPASRDLRQAIRRASDFCDDHGEKIEVIALRFALETWIHAGSICGSKGDPASGVAWLQESNNDVGGAMLGVSVIGVSNASELQKSMLVWRSILDGLEGGEKTAVQAGRWYRAWEWSRNRSKAVQILAEGVQEILGPWFGYAWESPGEDWVNKAVVGGKEGAKRVVVEDEDEAAWLTPAASPEARPVKGEVEVLDMEKSLPLR</sequence>
<evidence type="ECO:0000313" key="3">
    <source>
        <dbReference type="EMBL" id="KAF2007037.1"/>
    </source>
</evidence>
<dbReference type="PANTHER" id="PTHR42686:SF1">
    <property type="entry name" value="GH17980P-RELATED"/>
    <property type="match status" value="1"/>
</dbReference>
<evidence type="ECO:0000259" key="2">
    <source>
        <dbReference type="Pfam" id="PF00248"/>
    </source>
</evidence>
<organism evidence="3 4">
    <name type="scientific">Amniculicola lignicola CBS 123094</name>
    <dbReference type="NCBI Taxonomy" id="1392246"/>
    <lineage>
        <taxon>Eukaryota</taxon>
        <taxon>Fungi</taxon>
        <taxon>Dikarya</taxon>
        <taxon>Ascomycota</taxon>
        <taxon>Pezizomycotina</taxon>
        <taxon>Dothideomycetes</taxon>
        <taxon>Pleosporomycetidae</taxon>
        <taxon>Pleosporales</taxon>
        <taxon>Amniculicolaceae</taxon>
        <taxon>Amniculicola</taxon>
    </lineage>
</organism>
<dbReference type="OrthoDB" id="5286008at2759"/>
<dbReference type="InterPro" id="IPR044480">
    <property type="entry name" value="Ara2-like"/>
</dbReference>
<dbReference type="EMBL" id="ML977558">
    <property type="protein sequence ID" value="KAF2007037.1"/>
    <property type="molecule type" value="Genomic_DNA"/>
</dbReference>
<protein>
    <submittedName>
        <fullName evidence="3">L-galactose dehydrogenase (L-GalDH)</fullName>
    </submittedName>
</protein>
<dbReference type="PANTHER" id="PTHR42686">
    <property type="entry name" value="GH17980P-RELATED"/>
    <property type="match status" value="1"/>
</dbReference>
<keyword evidence="1" id="KW-0560">Oxidoreductase</keyword>
<reference evidence="3" key="1">
    <citation type="journal article" date="2020" name="Stud. Mycol.">
        <title>101 Dothideomycetes genomes: a test case for predicting lifestyles and emergence of pathogens.</title>
        <authorList>
            <person name="Haridas S."/>
            <person name="Albert R."/>
            <person name="Binder M."/>
            <person name="Bloem J."/>
            <person name="Labutti K."/>
            <person name="Salamov A."/>
            <person name="Andreopoulos B."/>
            <person name="Baker S."/>
            <person name="Barry K."/>
            <person name="Bills G."/>
            <person name="Bluhm B."/>
            <person name="Cannon C."/>
            <person name="Castanera R."/>
            <person name="Culley D."/>
            <person name="Daum C."/>
            <person name="Ezra D."/>
            <person name="Gonzalez J."/>
            <person name="Henrissat B."/>
            <person name="Kuo A."/>
            <person name="Liang C."/>
            <person name="Lipzen A."/>
            <person name="Lutzoni F."/>
            <person name="Magnuson J."/>
            <person name="Mondo S."/>
            <person name="Nolan M."/>
            <person name="Ohm R."/>
            <person name="Pangilinan J."/>
            <person name="Park H.-J."/>
            <person name="Ramirez L."/>
            <person name="Alfaro M."/>
            <person name="Sun H."/>
            <person name="Tritt A."/>
            <person name="Yoshinaga Y."/>
            <person name="Zwiers L.-H."/>
            <person name="Turgeon B."/>
            <person name="Goodwin S."/>
            <person name="Spatafora J."/>
            <person name="Crous P."/>
            <person name="Grigoriev I."/>
        </authorList>
    </citation>
    <scope>NUCLEOTIDE SEQUENCE</scope>
    <source>
        <strain evidence="3">CBS 123094</strain>
    </source>
</reference>
<name>A0A6A5WZR5_9PLEO</name>
<gene>
    <name evidence="3" type="ORF">P154DRAFT_517465</name>
</gene>
<evidence type="ECO:0000313" key="4">
    <source>
        <dbReference type="Proteomes" id="UP000799779"/>
    </source>
</evidence>
<proteinExistence type="predicted"/>
<dbReference type="InterPro" id="IPR036812">
    <property type="entry name" value="NAD(P)_OxRdtase_dom_sf"/>
</dbReference>
<dbReference type="SUPFAM" id="SSF51430">
    <property type="entry name" value="NAD(P)-linked oxidoreductase"/>
    <property type="match status" value="1"/>
</dbReference>
<dbReference type="Proteomes" id="UP000799779">
    <property type="component" value="Unassembled WGS sequence"/>
</dbReference>
<dbReference type="AlphaFoldDB" id="A0A6A5WZR5"/>
<keyword evidence="4" id="KW-1185">Reference proteome</keyword>
<dbReference type="InterPro" id="IPR023210">
    <property type="entry name" value="NADP_OxRdtase_dom"/>
</dbReference>
<dbReference type="InterPro" id="IPR020471">
    <property type="entry name" value="AKR"/>
</dbReference>
<dbReference type="Pfam" id="PF00248">
    <property type="entry name" value="Aldo_ket_red"/>
    <property type="match status" value="1"/>
</dbReference>
<dbReference type="FunFam" id="3.20.20.100:FF:000037">
    <property type="entry name" value="L-galactose dehydrogenase (L-GalDH)"/>
    <property type="match status" value="1"/>
</dbReference>
<feature type="domain" description="NADP-dependent oxidoreductase" evidence="2">
    <location>
        <begin position="40"/>
        <end position="350"/>
    </location>
</feature>
<evidence type="ECO:0000256" key="1">
    <source>
        <dbReference type="ARBA" id="ARBA00023002"/>
    </source>
</evidence>
<accession>A0A6A5WZR5</accession>
<dbReference type="CDD" id="cd19164">
    <property type="entry name" value="AKR_ARA2"/>
    <property type="match status" value="1"/>
</dbReference>
<dbReference type="GO" id="GO:0045290">
    <property type="term" value="F:D-arabinose 1-dehydrogenase [NAD(P)+] activity"/>
    <property type="evidence" value="ECO:0007669"/>
    <property type="project" value="InterPro"/>
</dbReference>
<dbReference type="GO" id="GO:0005829">
    <property type="term" value="C:cytosol"/>
    <property type="evidence" value="ECO:0007669"/>
    <property type="project" value="TreeGrafter"/>
</dbReference>